<keyword evidence="3" id="KW-0548">Nucleotidyltransferase</keyword>
<keyword evidence="4" id="KW-0520">NAD</keyword>
<gene>
    <name evidence="7" type="ORF">UCREL1_6109</name>
</gene>
<organism evidence="7 8">
    <name type="scientific">Eutypa lata (strain UCR-EL1)</name>
    <name type="common">Grapevine dieback disease fungus</name>
    <name type="synonym">Eutypa armeniacae</name>
    <dbReference type="NCBI Taxonomy" id="1287681"/>
    <lineage>
        <taxon>Eukaryota</taxon>
        <taxon>Fungi</taxon>
        <taxon>Dikarya</taxon>
        <taxon>Ascomycota</taxon>
        <taxon>Pezizomycotina</taxon>
        <taxon>Sordariomycetes</taxon>
        <taxon>Xylariomycetidae</taxon>
        <taxon>Xylariales</taxon>
        <taxon>Diatrypaceae</taxon>
        <taxon>Eutypa</taxon>
    </lineage>
</organism>
<keyword evidence="2" id="KW-0808">Transferase</keyword>
<dbReference type="Proteomes" id="UP000012174">
    <property type="component" value="Unassembled WGS sequence"/>
</dbReference>
<dbReference type="eggNOG" id="ENOG502QZBD">
    <property type="taxonomic scope" value="Eukaryota"/>
</dbReference>
<dbReference type="STRING" id="1287681.M7SQX9"/>
<dbReference type="HOGENOM" id="CLU_362475_0_0_1"/>
<feature type="coiled-coil region" evidence="5">
    <location>
        <begin position="293"/>
        <end position="320"/>
    </location>
</feature>
<evidence type="ECO:0000313" key="7">
    <source>
        <dbReference type="EMBL" id="EMR66908.1"/>
    </source>
</evidence>
<evidence type="ECO:0000256" key="2">
    <source>
        <dbReference type="ARBA" id="ARBA00022679"/>
    </source>
</evidence>
<dbReference type="KEGG" id="ela:UCREL1_6109"/>
<evidence type="ECO:0000313" key="8">
    <source>
        <dbReference type="Proteomes" id="UP000012174"/>
    </source>
</evidence>
<dbReference type="InterPro" id="IPR012317">
    <property type="entry name" value="Poly(ADP-ribose)pol_cat_dom"/>
</dbReference>
<evidence type="ECO:0000256" key="4">
    <source>
        <dbReference type="ARBA" id="ARBA00023027"/>
    </source>
</evidence>
<dbReference type="GO" id="GO:0016779">
    <property type="term" value="F:nucleotidyltransferase activity"/>
    <property type="evidence" value="ECO:0007669"/>
    <property type="project" value="UniProtKB-KW"/>
</dbReference>
<reference evidence="8" key="1">
    <citation type="journal article" date="2013" name="Genome Announc.">
        <title>Draft genome sequence of the grapevine dieback fungus Eutypa lata UCR-EL1.</title>
        <authorList>
            <person name="Blanco-Ulate B."/>
            <person name="Rolshausen P.E."/>
            <person name="Cantu D."/>
        </authorList>
    </citation>
    <scope>NUCLEOTIDE SEQUENCE [LARGE SCALE GENOMIC DNA]</scope>
    <source>
        <strain evidence="8">UCR-EL1</strain>
    </source>
</reference>
<evidence type="ECO:0000256" key="1">
    <source>
        <dbReference type="ARBA" id="ARBA00022676"/>
    </source>
</evidence>
<evidence type="ECO:0000259" key="6">
    <source>
        <dbReference type="Pfam" id="PF00644"/>
    </source>
</evidence>
<keyword evidence="8" id="KW-1185">Reference proteome</keyword>
<dbReference type="AlphaFoldDB" id="M7SQX9"/>
<dbReference type="SUPFAM" id="SSF56399">
    <property type="entry name" value="ADP-ribosylation"/>
    <property type="match status" value="1"/>
</dbReference>
<evidence type="ECO:0000256" key="3">
    <source>
        <dbReference type="ARBA" id="ARBA00022695"/>
    </source>
</evidence>
<evidence type="ECO:0000256" key="5">
    <source>
        <dbReference type="SAM" id="Coils"/>
    </source>
</evidence>
<feature type="domain" description="PARP catalytic" evidence="6">
    <location>
        <begin position="636"/>
        <end position="715"/>
    </location>
</feature>
<protein>
    <submittedName>
        <fullName evidence="7">Putative uba ts-n domain containing protein</fullName>
    </submittedName>
</protein>
<dbReference type="GO" id="GO:0003950">
    <property type="term" value="F:NAD+ poly-ADP-ribosyltransferase activity"/>
    <property type="evidence" value="ECO:0007669"/>
    <property type="project" value="InterPro"/>
</dbReference>
<dbReference type="EMBL" id="KB706559">
    <property type="protein sequence ID" value="EMR66908.1"/>
    <property type="molecule type" value="Genomic_DNA"/>
</dbReference>
<dbReference type="OrthoDB" id="109543at2759"/>
<proteinExistence type="predicted"/>
<dbReference type="InterPro" id="IPR051838">
    <property type="entry name" value="ARTD_PARP"/>
</dbReference>
<keyword evidence="5" id="KW-0175">Coiled coil</keyword>
<dbReference type="Gene3D" id="3.90.228.10">
    <property type="match status" value="1"/>
</dbReference>
<sequence>MRNELKFWDDSPNSLRRDLAGILRKMPNVDDGIYTSCLEAMTGEDDLLLNDIKHQLAVEGSAGFVSYLRYLTHRRKLEQLTDDCWLSLAEVLFTKQGPAFLPEMSDFLSFEDWIELLDDVLKTFGQFIDRPRYQKLDHLDALMPWWKYLADHRDAVDVIRNLPLQAPGVRWLYFPHSYKEVMELLQDVQRIDLKGSIEQRVLSRLSPKATNAPLVCDCLRAISQAFPPGRAVLERVLARLQNEDISAKGMGLIIKTWERSSIIRREDKYALRLVRDLFEIPSGASTTSSSSAKNLLEAEYSKLIARAEELEASRMELRQKDPGKAKVLVKKLKLSDVGRNVDRAIPDDLIDAIETVGEDEYVLAFSLMGLSELHRLGRGVPRDARLLVVRVKLRPIAQFCVHTFPQDETIHHHRPWRANTGAAPDAAVCSTRPNLFVYYVCHHLHRLLQGGRPSLRKIHNLVSDLIAKAPATCVVCCAPMTNKLWKPSTCRAGCSIILRKSALEIRMHDLLVDPLAIDLLLTSLSAAATDSHHDQLLTGCPIPHTRIQTVINAIPPLSQLQTANDLRAALRGSDAFSNEKEKLLSWMCLYFRGFLLTAPDNLKIPSMPGALQFVVPNAHHDHETLFNAQYGSHGPSSSSGIVFHGTRITRLWGILTEGLKVLSGTDLQVTGAAHGSGVYVAEEPSLSLQYASVFGAHQGWAHSALKNYSVLLGCQLAGHIPNNSYHVVQKAERLAVRYVFLLPPNFQCPIRAHVVGAMTQANAALSTKMLP</sequence>
<dbReference type="PANTHER" id="PTHR21328">
    <property type="entry name" value="POLY ADP-RIBOSE POLYMERASE FAMILY, MEMBER PARP"/>
    <property type="match status" value="1"/>
</dbReference>
<name>M7SQX9_EUTLA</name>
<dbReference type="Pfam" id="PF00644">
    <property type="entry name" value="PARP"/>
    <property type="match status" value="1"/>
</dbReference>
<keyword evidence="1" id="KW-0328">Glycosyltransferase</keyword>
<accession>M7SQX9</accession>